<comment type="caution">
    <text evidence="12">The sequence shown here is derived from an EMBL/GenBank/DDBJ whole genome shotgun (WGS) entry which is preliminary data.</text>
</comment>
<dbReference type="InterPro" id="IPR032859">
    <property type="entry name" value="KH_dom-like"/>
</dbReference>
<dbReference type="InterPro" id="IPR015946">
    <property type="entry name" value="KH_dom-like_a/b"/>
</dbReference>
<feature type="binding site" evidence="8">
    <location>
        <begin position="86"/>
        <end position="90"/>
    </location>
    <ligand>
        <name>GTP</name>
        <dbReference type="ChEBI" id="CHEBI:37565"/>
        <label>1</label>
    </ligand>
</feature>
<dbReference type="PROSITE" id="PS51712">
    <property type="entry name" value="G_ENGA"/>
    <property type="match status" value="2"/>
</dbReference>
<dbReference type="PIRSF" id="PIRSF006485">
    <property type="entry name" value="GTP-binding_EngA"/>
    <property type="match status" value="1"/>
</dbReference>
<keyword evidence="6 8" id="KW-0342">GTP-binding</keyword>
<dbReference type="CDD" id="cd01894">
    <property type="entry name" value="EngA1"/>
    <property type="match status" value="1"/>
</dbReference>
<feature type="domain" description="EngA-type G" evidence="11">
    <location>
        <begin position="210"/>
        <end position="383"/>
    </location>
</feature>
<sequence>MSAVDALPRDPIHRFYWVPHSIEHYTRSIVMKPVIAIVGRPNVGKSTLFNRLTKSRDAIVADFAGLTRDRHYGQGHLGKREYIVIDTGGFEPDAESGIFKEMAKQTRQAVAESDVVVFVVDARAGVSAQDHDIGNYLRRLGKPCLLVANKAEGMREGAQLVEFYELGLGDVLPVSAAHGQGVRSMLDAALDALHLAEPEEDETPAENAAIRLAVAGRPNVGKSTLINTWLGEERLVAFDMPGTTRDAITVPFERAGQKFELIDTAGLRRKGKVFEAIEKFSVVKTLQAIESSNVVLLLVDATQGVTDQDAHIAGFILEAGRAVVVAVNKWDCVDAYQRELVQRSIETRLPFMKFAELHFISAKKRQGLGPLWGSIAKAHQAATRKMPTPQLTRLLLEAVQFQAPKRSGMFRPKLRYAHQGGMNPPVIVVHGNSLEGVTDAYRRYLEGRFRKAFDLIGTPLRVEMKSARNPYAENDS</sequence>
<dbReference type="HAMAP" id="MF_00195">
    <property type="entry name" value="GTPase_Der"/>
    <property type="match status" value="1"/>
</dbReference>
<dbReference type="SUPFAM" id="SSF52540">
    <property type="entry name" value="P-loop containing nucleoside triphosphate hydrolases"/>
    <property type="match status" value="2"/>
</dbReference>
<dbReference type="Pfam" id="PF14714">
    <property type="entry name" value="KH_dom-like"/>
    <property type="match status" value="1"/>
</dbReference>
<dbReference type="Gene3D" id="3.40.50.300">
    <property type="entry name" value="P-loop containing nucleotide triphosphate hydrolases"/>
    <property type="match status" value="2"/>
</dbReference>
<dbReference type="NCBIfam" id="TIGR03594">
    <property type="entry name" value="GTPase_EngA"/>
    <property type="match status" value="1"/>
</dbReference>
<proteinExistence type="inferred from homology"/>
<evidence type="ECO:0000256" key="1">
    <source>
        <dbReference type="ARBA" id="ARBA00008279"/>
    </source>
</evidence>
<evidence type="ECO:0000313" key="12">
    <source>
        <dbReference type="EMBL" id="MET4580224.1"/>
    </source>
</evidence>
<evidence type="ECO:0000256" key="3">
    <source>
        <dbReference type="ARBA" id="ARBA00022517"/>
    </source>
</evidence>
<feature type="binding site" evidence="8">
    <location>
        <begin position="149"/>
        <end position="152"/>
    </location>
    <ligand>
        <name>GTP</name>
        <dbReference type="ChEBI" id="CHEBI:37565"/>
        <label>1</label>
    </ligand>
</feature>
<dbReference type="Pfam" id="PF01926">
    <property type="entry name" value="MMR_HSR1"/>
    <property type="match status" value="2"/>
</dbReference>
<evidence type="ECO:0000256" key="10">
    <source>
        <dbReference type="RuleBase" id="RU004481"/>
    </source>
</evidence>
<accession>A0ABV2QGQ7</accession>
<organism evidence="12 13">
    <name type="scientific">Ottowia thiooxydans</name>
    <dbReference type="NCBI Taxonomy" id="219182"/>
    <lineage>
        <taxon>Bacteria</taxon>
        <taxon>Pseudomonadati</taxon>
        <taxon>Pseudomonadota</taxon>
        <taxon>Betaproteobacteria</taxon>
        <taxon>Burkholderiales</taxon>
        <taxon>Comamonadaceae</taxon>
        <taxon>Ottowia</taxon>
    </lineage>
</organism>
<dbReference type="NCBIfam" id="TIGR00231">
    <property type="entry name" value="small_GTP"/>
    <property type="match status" value="2"/>
</dbReference>
<comment type="subunit">
    <text evidence="8">Associates with the 50S ribosomal subunit.</text>
</comment>
<evidence type="ECO:0000256" key="2">
    <source>
        <dbReference type="ARBA" id="ARBA00020953"/>
    </source>
</evidence>
<evidence type="ECO:0000259" key="11">
    <source>
        <dbReference type="PROSITE" id="PS51712"/>
    </source>
</evidence>
<dbReference type="InterPro" id="IPR031166">
    <property type="entry name" value="G_ENGA"/>
</dbReference>
<dbReference type="CDD" id="cd01895">
    <property type="entry name" value="EngA2"/>
    <property type="match status" value="1"/>
</dbReference>
<keyword evidence="3 8" id="KW-0690">Ribosome biogenesis</keyword>
<comment type="similarity">
    <text evidence="1 8 9 10">Belongs to the TRAFAC class TrmE-Era-EngA-EngB-Septin-like GTPase superfamily. EngA (Der) GTPase family.</text>
</comment>
<feature type="binding site" evidence="8">
    <location>
        <begin position="39"/>
        <end position="46"/>
    </location>
    <ligand>
        <name>GTP</name>
        <dbReference type="ChEBI" id="CHEBI:37565"/>
        <label>1</label>
    </ligand>
</feature>
<evidence type="ECO:0000256" key="5">
    <source>
        <dbReference type="ARBA" id="ARBA00022741"/>
    </source>
</evidence>
<dbReference type="InterPro" id="IPR027417">
    <property type="entry name" value="P-loop_NTPase"/>
</dbReference>
<evidence type="ECO:0000313" key="13">
    <source>
        <dbReference type="Proteomes" id="UP001549320"/>
    </source>
</evidence>
<dbReference type="EMBL" id="JBEPSH010000015">
    <property type="protein sequence ID" value="MET4580224.1"/>
    <property type="molecule type" value="Genomic_DNA"/>
</dbReference>
<gene>
    <name evidence="8" type="primary">der</name>
    <name evidence="12" type="ORF">ABIE13_005364</name>
</gene>
<dbReference type="PANTHER" id="PTHR43834:SF6">
    <property type="entry name" value="GTPASE DER"/>
    <property type="match status" value="1"/>
</dbReference>
<comment type="function">
    <text evidence="8 10">GTPase that plays an essential role in the late steps of ribosome biogenesis.</text>
</comment>
<dbReference type="Proteomes" id="UP001549320">
    <property type="component" value="Unassembled WGS sequence"/>
</dbReference>
<evidence type="ECO:0000256" key="9">
    <source>
        <dbReference type="PROSITE-ProRule" id="PRU01049"/>
    </source>
</evidence>
<dbReference type="Gene3D" id="3.30.300.20">
    <property type="match status" value="1"/>
</dbReference>
<evidence type="ECO:0000256" key="7">
    <source>
        <dbReference type="ARBA" id="ARBA00032345"/>
    </source>
</evidence>
<evidence type="ECO:0000256" key="8">
    <source>
        <dbReference type="HAMAP-Rule" id="MF_00195"/>
    </source>
</evidence>
<dbReference type="PANTHER" id="PTHR43834">
    <property type="entry name" value="GTPASE DER"/>
    <property type="match status" value="1"/>
</dbReference>
<keyword evidence="13" id="KW-1185">Reference proteome</keyword>
<keyword evidence="4 10" id="KW-0677">Repeat</keyword>
<feature type="domain" description="EngA-type G" evidence="11">
    <location>
        <begin position="33"/>
        <end position="197"/>
    </location>
</feature>
<dbReference type="InterPro" id="IPR006073">
    <property type="entry name" value="GTP-bd"/>
</dbReference>
<dbReference type="InterPro" id="IPR016484">
    <property type="entry name" value="GTPase_Der"/>
</dbReference>
<feature type="binding site" evidence="8">
    <location>
        <begin position="263"/>
        <end position="267"/>
    </location>
    <ligand>
        <name>GTP</name>
        <dbReference type="ChEBI" id="CHEBI:37565"/>
        <label>2</label>
    </ligand>
</feature>
<feature type="binding site" evidence="8">
    <location>
        <begin position="216"/>
        <end position="223"/>
    </location>
    <ligand>
        <name>GTP</name>
        <dbReference type="ChEBI" id="CHEBI:37565"/>
        <label>2</label>
    </ligand>
</feature>
<keyword evidence="5 8" id="KW-0547">Nucleotide-binding</keyword>
<dbReference type="InterPro" id="IPR005225">
    <property type="entry name" value="Small_GTP-bd"/>
</dbReference>
<dbReference type="PRINTS" id="PR00326">
    <property type="entry name" value="GTP1OBG"/>
</dbReference>
<protein>
    <recommendedName>
        <fullName evidence="2 8">GTPase Der</fullName>
    </recommendedName>
    <alternativeName>
        <fullName evidence="7 8">GTP-binding protein EngA</fullName>
    </alternativeName>
</protein>
<reference evidence="12 13" key="1">
    <citation type="submission" date="2024-06" db="EMBL/GenBank/DDBJ databases">
        <title>Sorghum-associated microbial communities from plants grown in Nebraska, USA.</title>
        <authorList>
            <person name="Schachtman D."/>
        </authorList>
    </citation>
    <scope>NUCLEOTIDE SEQUENCE [LARGE SCALE GENOMIC DNA]</scope>
    <source>
        <strain evidence="12 13">2709</strain>
    </source>
</reference>
<evidence type="ECO:0000256" key="4">
    <source>
        <dbReference type="ARBA" id="ARBA00022737"/>
    </source>
</evidence>
<evidence type="ECO:0000256" key="6">
    <source>
        <dbReference type="ARBA" id="ARBA00023134"/>
    </source>
</evidence>
<feature type="binding site" evidence="8">
    <location>
        <begin position="328"/>
        <end position="331"/>
    </location>
    <ligand>
        <name>GTP</name>
        <dbReference type="ChEBI" id="CHEBI:37565"/>
        <label>2</label>
    </ligand>
</feature>
<name>A0ABV2QGQ7_9BURK</name>